<reference evidence="21" key="1">
    <citation type="submission" date="2023-07" db="EMBL/GenBank/DDBJ databases">
        <title>draft genome sequence of fig (Ficus carica).</title>
        <authorList>
            <person name="Takahashi T."/>
            <person name="Nishimura K."/>
        </authorList>
    </citation>
    <scope>NUCLEOTIDE SEQUENCE</scope>
</reference>
<dbReference type="InterPro" id="IPR000823">
    <property type="entry name" value="Peroxidase_pln"/>
</dbReference>
<keyword evidence="9 19" id="KW-0732">Signal</keyword>
<evidence type="ECO:0000256" key="19">
    <source>
        <dbReference type="RuleBase" id="RU362060"/>
    </source>
</evidence>
<evidence type="ECO:0000313" key="22">
    <source>
        <dbReference type="Proteomes" id="UP001187192"/>
    </source>
</evidence>
<sequence length="293" mass="31396">MGSCSLLLRSIFFTVIAFVGPHGNLSPNYYSRRCPRALSIVQAGGCDASILLDDTANSVGEKTAAPNNNSVRGFEVVDHIKAKLEKSCPGAAVSCADILALAACDSVVYLGGPSWKVELGRRDSTTASRTAANTSIPSPLSNISSLTSSFAAKGLSLKDLVALSGSHTIGLTRCTAYRARIFGDINTIDTSFAKSLQRKCPRSGNDDSPTPLDLQTPNHFDNLYFKNLLKKKGLLHSDQAIFSGSSADSLVQRYASNMSAFFKDFAQAMVEMRNIGTLTGRKGEIRIDCRKVN</sequence>
<accession>A0AA87ZQ22</accession>
<dbReference type="GO" id="GO:0006979">
    <property type="term" value="P:response to oxidative stress"/>
    <property type="evidence" value="ECO:0007669"/>
    <property type="project" value="UniProtKB-UniRule"/>
</dbReference>
<proteinExistence type="inferred from homology"/>
<evidence type="ECO:0000256" key="7">
    <source>
        <dbReference type="ARBA" id="ARBA00022617"/>
    </source>
</evidence>
<dbReference type="Proteomes" id="UP001187192">
    <property type="component" value="Unassembled WGS sequence"/>
</dbReference>
<comment type="catalytic activity">
    <reaction evidence="1 19">
        <text>2 a phenolic donor + H2O2 = 2 a phenolic radical donor + 2 H2O</text>
        <dbReference type="Rhea" id="RHEA:56136"/>
        <dbReference type="ChEBI" id="CHEBI:15377"/>
        <dbReference type="ChEBI" id="CHEBI:16240"/>
        <dbReference type="ChEBI" id="CHEBI:139520"/>
        <dbReference type="ChEBI" id="CHEBI:139521"/>
        <dbReference type="EC" id="1.11.1.7"/>
    </reaction>
</comment>
<feature type="disulfide bond" evidence="18">
    <location>
        <begin position="174"/>
        <end position="200"/>
    </location>
</feature>
<dbReference type="Gene3D" id="1.10.420.10">
    <property type="entry name" value="Peroxidase, domain 2"/>
    <property type="match status" value="1"/>
</dbReference>
<feature type="binding site" evidence="17">
    <location>
        <position position="168"/>
    </location>
    <ligand>
        <name>Ca(2+)</name>
        <dbReference type="ChEBI" id="CHEBI:29108"/>
        <label>2</label>
    </ligand>
</feature>
<feature type="binding site" evidence="17">
    <location>
        <position position="221"/>
    </location>
    <ligand>
        <name>Ca(2+)</name>
        <dbReference type="ChEBI" id="CHEBI:29108"/>
        <label>2</label>
    </ligand>
</feature>
<dbReference type="GO" id="GO:0046872">
    <property type="term" value="F:metal ion binding"/>
    <property type="evidence" value="ECO:0007669"/>
    <property type="project" value="UniProtKB-UniRule"/>
</dbReference>
<keyword evidence="13 18" id="KW-1015">Disulfide bond</keyword>
<evidence type="ECO:0000313" key="21">
    <source>
        <dbReference type="EMBL" id="GMN41189.1"/>
    </source>
</evidence>
<feature type="chain" id="PRO_5041518515" description="Peroxidase" evidence="19">
    <location>
        <begin position="18"/>
        <end position="293"/>
    </location>
</feature>
<evidence type="ECO:0000256" key="6">
    <source>
        <dbReference type="ARBA" id="ARBA00022559"/>
    </source>
</evidence>
<evidence type="ECO:0000256" key="8">
    <source>
        <dbReference type="ARBA" id="ARBA00022723"/>
    </source>
</evidence>
<dbReference type="EMBL" id="BTGU01000012">
    <property type="protein sequence ID" value="GMN41189.1"/>
    <property type="molecule type" value="Genomic_DNA"/>
</dbReference>
<evidence type="ECO:0000256" key="10">
    <source>
        <dbReference type="ARBA" id="ARBA00022837"/>
    </source>
</evidence>
<comment type="cofactor">
    <cofactor evidence="17 19">
        <name>heme b</name>
        <dbReference type="ChEBI" id="CHEBI:60344"/>
    </cofactor>
    <text evidence="17 19">Binds 1 heme b (iron(II)-protoporphyrin IX) group per subunit.</text>
</comment>
<feature type="disulfide bond" evidence="18">
    <location>
        <begin position="95"/>
        <end position="289"/>
    </location>
</feature>
<dbReference type="InterPro" id="IPR033905">
    <property type="entry name" value="Secretory_peroxidase"/>
</dbReference>
<evidence type="ECO:0000256" key="11">
    <source>
        <dbReference type="ARBA" id="ARBA00023002"/>
    </source>
</evidence>
<feature type="signal peptide" evidence="19">
    <location>
        <begin position="1"/>
        <end position="17"/>
    </location>
</feature>
<dbReference type="GO" id="GO:0020037">
    <property type="term" value="F:heme binding"/>
    <property type="evidence" value="ECO:0007669"/>
    <property type="project" value="UniProtKB-UniRule"/>
</dbReference>
<dbReference type="InterPro" id="IPR019793">
    <property type="entry name" value="Peroxidases_heam-ligand_BS"/>
</dbReference>
<feature type="binding site" evidence="17">
    <location>
        <position position="49"/>
    </location>
    <ligand>
        <name>Ca(2+)</name>
        <dbReference type="ChEBI" id="CHEBI:29108"/>
        <label>1</label>
    </ligand>
</feature>
<evidence type="ECO:0000256" key="4">
    <source>
        <dbReference type="ARBA" id="ARBA00012313"/>
    </source>
</evidence>
<evidence type="ECO:0000256" key="3">
    <source>
        <dbReference type="ARBA" id="ARBA00006873"/>
    </source>
</evidence>
<evidence type="ECO:0000256" key="15">
    <source>
        <dbReference type="ARBA" id="ARBA00023324"/>
    </source>
</evidence>
<evidence type="ECO:0000256" key="18">
    <source>
        <dbReference type="PIRSR" id="PIRSR600823-5"/>
    </source>
</evidence>
<dbReference type="CDD" id="cd00693">
    <property type="entry name" value="secretory_peroxidase"/>
    <property type="match status" value="1"/>
</dbReference>
<name>A0AA87ZQ22_FICCA</name>
<protein>
    <recommendedName>
        <fullName evidence="4 19">Peroxidase</fullName>
        <ecNumber evidence="4 19">1.11.1.7</ecNumber>
    </recommendedName>
</protein>
<keyword evidence="5 19" id="KW-0964">Secreted</keyword>
<organism evidence="21 22">
    <name type="scientific">Ficus carica</name>
    <name type="common">Common fig</name>
    <dbReference type="NCBI Taxonomy" id="3494"/>
    <lineage>
        <taxon>Eukaryota</taxon>
        <taxon>Viridiplantae</taxon>
        <taxon>Streptophyta</taxon>
        <taxon>Embryophyta</taxon>
        <taxon>Tracheophyta</taxon>
        <taxon>Spermatophyta</taxon>
        <taxon>Magnoliopsida</taxon>
        <taxon>eudicotyledons</taxon>
        <taxon>Gunneridae</taxon>
        <taxon>Pentapetalae</taxon>
        <taxon>rosids</taxon>
        <taxon>fabids</taxon>
        <taxon>Rosales</taxon>
        <taxon>Moraceae</taxon>
        <taxon>Ficeae</taxon>
        <taxon>Ficus</taxon>
    </lineage>
</organism>
<evidence type="ECO:0000259" key="20">
    <source>
        <dbReference type="PROSITE" id="PS50873"/>
    </source>
</evidence>
<evidence type="ECO:0000256" key="16">
    <source>
        <dbReference type="PIRSR" id="PIRSR600823-2"/>
    </source>
</evidence>
<keyword evidence="8 17" id="KW-0479">Metal-binding</keyword>
<keyword evidence="11 19" id="KW-0560">Oxidoreductase</keyword>
<keyword evidence="12 17" id="KW-0408">Iron</keyword>
<feature type="binding site" evidence="17">
    <location>
        <position position="216"/>
    </location>
    <ligand>
        <name>Ca(2+)</name>
        <dbReference type="ChEBI" id="CHEBI:29108"/>
        <label>2</label>
    </ligand>
</feature>
<feature type="binding site" evidence="17">
    <location>
        <position position="61"/>
    </location>
    <ligand>
        <name>Ca(2+)</name>
        <dbReference type="ChEBI" id="CHEBI:29108"/>
        <label>1</label>
    </ligand>
</feature>
<comment type="caution">
    <text evidence="21">The sequence shown here is derived from an EMBL/GenBank/DDBJ whole genome shotgun (WGS) entry which is preliminary data.</text>
</comment>
<feature type="binding site" evidence="16">
    <location>
        <position position="137"/>
    </location>
    <ligand>
        <name>substrate</name>
    </ligand>
</feature>
<feature type="binding site" evidence="17">
    <location>
        <position position="45"/>
    </location>
    <ligand>
        <name>Ca(2+)</name>
        <dbReference type="ChEBI" id="CHEBI:29108"/>
        <label>1</label>
    </ligand>
</feature>
<evidence type="ECO:0000256" key="12">
    <source>
        <dbReference type="ARBA" id="ARBA00023004"/>
    </source>
</evidence>
<evidence type="ECO:0000256" key="14">
    <source>
        <dbReference type="ARBA" id="ARBA00023180"/>
    </source>
</evidence>
<dbReference type="EC" id="1.11.1.7" evidence="4 19"/>
<dbReference type="AlphaFoldDB" id="A0AA87ZQ22"/>
<dbReference type="PROSITE" id="PS00435">
    <property type="entry name" value="PEROXIDASE_1"/>
    <property type="match status" value="1"/>
</dbReference>
<keyword evidence="14" id="KW-0325">Glycoprotein</keyword>
<keyword evidence="6 19" id="KW-0575">Peroxidase</keyword>
<dbReference type="Gramene" id="FCD_00009975-RA">
    <property type="protein sequence ID" value="FCD_00009975-RA:cds"/>
    <property type="gene ID" value="FCD_00009975"/>
</dbReference>
<dbReference type="InterPro" id="IPR002016">
    <property type="entry name" value="Haem_peroxidase"/>
</dbReference>
<dbReference type="FunFam" id="1.10.420.10:FF:000006">
    <property type="entry name" value="Peroxidase"/>
    <property type="match status" value="1"/>
</dbReference>
<dbReference type="Pfam" id="PF00141">
    <property type="entry name" value="peroxidase"/>
    <property type="match status" value="1"/>
</dbReference>
<feature type="binding site" evidence="17">
    <location>
        <position position="213"/>
    </location>
    <ligand>
        <name>Ca(2+)</name>
        <dbReference type="ChEBI" id="CHEBI:29108"/>
        <label>2</label>
    </ligand>
</feature>
<evidence type="ECO:0000256" key="5">
    <source>
        <dbReference type="ARBA" id="ARBA00022525"/>
    </source>
</evidence>
<dbReference type="PRINTS" id="PR00458">
    <property type="entry name" value="PEROXIDASE"/>
</dbReference>
<dbReference type="GO" id="GO:0042744">
    <property type="term" value="P:hydrogen peroxide catabolic process"/>
    <property type="evidence" value="ECO:0007669"/>
    <property type="project" value="UniProtKB-KW"/>
</dbReference>
<dbReference type="PRINTS" id="PR00461">
    <property type="entry name" value="PLPEROXIDASE"/>
</dbReference>
<dbReference type="SUPFAM" id="SSF48113">
    <property type="entry name" value="Heme-dependent peroxidases"/>
    <property type="match status" value="1"/>
</dbReference>
<keyword evidence="15 19" id="KW-0376">Hydrogen peroxide</keyword>
<feature type="binding site" description="axial binding residue" evidence="17">
    <location>
        <position position="167"/>
    </location>
    <ligand>
        <name>heme b</name>
        <dbReference type="ChEBI" id="CHEBI:60344"/>
    </ligand>
    <ligandPart>
        <name>Fe</name>
        <dbReference type="ChEBI" id="CHEBI:18248"/>
    </ligandPart>
</feature>
<comment type="similarity">
    <text evidence="19">Belongs to the peroxidase family. Classical plant (class III) peroxidase subfamily.</text>
</comment>
<comment type="subcellular location">
    <subcellularLocation>
        <location evidence="19">Secreted</location>
    </subcellularLocation>
</comment>
<dbReference type="GO" id="GO:0005576">
    <property type="term" value="C:extracellular region"/>
    <property type="evidence" value="ECO:0007669"/>
    <property type="project" value="UniProtKB-SubCell"/>
</dbReference>
<feature type="binding site" evidence="17">
    <location>
        <position position="47"/>
    </location>
    <ligand>
        <name>Ca(2+)</name>
        <dbReference type="ChEBI" id="CHEBI:29108"/>
        <label>1</label>
    </ligand>
</feature>
<comment type="similarity">
    <text evidence="3">Belongs to the peroxidase family. Ascorbate peroxidase subfamily.</text>
</comment>
<dbReference type="PANTHER" id="PTHR31388:SF264">
    <property type="entry name" value="PEROXIDASE 59"/>
    <property type="match status" value="1"/>
</dbReference>
<keyword evidence="10 17" id="KW-0106">Calcium</keyword>
<dbReference type="PANTHER" id="PTHR31388">
    <property type="entry name" value="PEROXIDASE 72-RELATED"/>
    <property type="match status" value="1"/>
</dbReference>
<evidence type="ECO:0000256" key="13">
    <source>
        <dbReference type="ARBA" id="ARBA00023157"/>
    </source>
</evidence>
<evidence type="ECO:0000256" key="2">
    <source>
        <dbReference type="ARBA" id="ARBA00002322"/>
    </source>
</evidence>
<dbReference type="InterPro" id="IPR010255">
    <property type="entry name" value="Haem_peroxidase_sf"/>
</dbReference>
<feature type="domain" description="Plant heme peroxidase family profile" evidence="20">
    <location>
        <begin position="45"/>
        <end position="293"/>
    </location>
</feature>
<keyword evidence="22" id="KW-1185">Reference proteome</keyword>
<evidence type="ECO:0000256" key="9">
    <source>
        <dbReference type="ARBA" id="ARBA00022729"/>
    </source>
</evidence>
<dbReference type="PROSITE" id="PS50873">
    <property type="entry name" value="PEROXIDASE_4"/>
    <property type="match status" value="1"/>
</dbReference>
<evidence type="ECO:0000256" key="17">
    <source>
        <dbReference type="PIRSR" id="PIRSR600823-3"/>
    </source>
</evidence>
<gene>
    <name evidence="21" type="ORF">TIFTF001_010405</name>
</gene>
<evidence type="ECO:0000256" key="1">
    <source>
        <dbReference type="ARBA" id="ARBA00000189"/>
    </source>
</evidence>
<comment type="cofactor">
    <cofactor evidence="17 19">
        <name>Ca(2+)</name>
        <dbReference type="ChEBI" id="CHEBI:29108"/>
    </cofactor>
    <text evidence="17 19">Binds 2 calcium ions per subunit.</text>
</comment>
<keyword evidence="7 19" id="KW-0349">Heme</keyword>
<comment type="function">
    <text evidence="2">Removal of H(2)O(2), oxidation of toxic reductants, biosynthesis and degradation of lignin, suberization, auxin catabolism, response to environmental stresses such as wounding, pathogen attack and oxidative stress. These functions might be dependent on each isozyme/isoform in each plant tissue.</text>
</comment>
<dbReference type="Gene3D" id="1.10.520.10">
    <property type="match status" value="1"/>
</dbReference>
<dbReference type="GO" id="GO:0140825">
    <property type="term" value="F:lactoperoxidase activity"/>
    <property type="evidence" value="ECO:0007669"/>
    <property type="project" value="UniProtKB-EC"/>
</dbReference>